<protein>
    <submittedName>
        <fullName evidence="2">Uncharacterized protein</fullName>
    </submittedName>
</protein>
<evidence type="ECO:0000313" key="2">
    <source>
        <dbReference type="EMBL" id="CUS05578.1"/>
    </source>
</evidence>
<dbReference type="AlphaFoldDB" id="A0A160T862"/>
<feature type="region of interest" description="Disordered" evidence="1">
    <location>
        <begin position="23"/>
        <end position="58"/>
    </location>
</feature>
<dbReference type="Proteomes" id="UP000215027">
    <property type="component" value="Chromosome II"/>
</dbReference>
<feature type="compositionally biased region" description="Basic and acidic residues" evidence="1">
    <location>
        <begin position="23"/>
        <end position="41"/>
    </location>
</feature>
<sequence>MHGSLLFLLIRVVAYHKNGKEEKYTEGAEGRHRDHREKQKPDSPCLLSASSVSSALRI</sequence>
<proteinExistence type="predicted"/>
<organism evidence="2 3">
    <name type="scientific">Candidatus Promineifilum breve</name>
    <dbReference type="NCBI Taxonomy" id="1806508"/>
    <lineage>
        <taxon>Bacteria</taxon>
        <taxon>Bacillati</taxon>
        <taxon>Chloroflexota</taxon>
        <taxon>Ardenticatenia</taxon>
        <taxon>Candidatus Promineifilales</taxon>
        <taxon>Candidatus Promineifilaceae</taxon>
        <taxon>Candidatus Promineifilum</taxon>
    </lineage>
</organism>
<reference evidence="2" key="1">
    <citation type="submission" date="2016-01" db="EMBL/GenBank/DDBJ databases">
        <authorList>
            <person name="Mcilroy J.S."/>
            <person name="Karst M S."/>
            <person name="Albertsen M."/>
        </authorList>
    </citation>
    <scope>NUCLEOTIDE SEQUENCE</scope>
    <source>
        <strain evidence="2">Cfx-K</strain>
    </source>
</reference>
<feature type="compositionally biased region" description="Low complexity" evidence="1">
    <location>
        <begin position="46"/>
        <end position="58"/>
    </location>
</feature>
<evidence type="ECO:0000256" key="1">
    <source>
        <dbReference type="SAM" id="MobiDB-lite"/>
    </source>
</evidence>
<keyword evidence="3" id="KW-1185">Reference proteome</keyword>
<dbReference type="EMBL" id="LN890656">
    <property type="protein sequence ID" value="CUS05578.1"/>
    <property type="molecule type" value="Genomic_DNA"/>
</dbReference>
<gene>
    <name evidence="2" type="ORF">CFX0092_B0044</name>
</gene>
<name>A0A160T862_9CHLR</name>
<evidence type="ECO:0000313" key="3">
    <source>
        <dbReference type="Proteomes" id="UP000215027"/>
    </source>
</evidence>
<dbReference type="KEGG" id="pbf:CFX0092_B0044"/>
<accession>A0A160T862</accession>